<evidence type="ECO:0000256" key="1">
    <source>
        <dbReference type="SAM" id="Phobius"/>
    </source>
</evidence>
<proteinExistence type="predicted"/>
<protein>
    <submittedName>
        <fullName evidence="2">Uncharacterized protein</fullName>
    </submittedName>
</protein>
<keyword evidence="3" id="KW-1185">Reference proteome</keyword>
<name>A0AAV0MDZ2_9ROSI</name>
<keyword evidence="1" id="KW-0812">Transmembrane</keyword>
<keyword evidence="1" id="KW-0472">Membrane</keyword>
<comment type="caution">
    <text evidence="2">The sequence shown here is derived from an EMBL/GenBank/DDBJ whole genome shotgun (WGS) entry which is preliminary data.</text>
</comment>
<evidence type="ECO:0000313" key="3">
    <source>
        <dbReference type="Proteomes" id="UP001154282"/>
    </source>
</evidence>
<dbReference type="EMBL" id="CAMGYJ010000007">
    <property type="protein sequence ID" value="CAI0444391.1"/>
    <property type="molecule type" value="Genomic_DNA"/>
</dbReference>
<dbReference type="AlphaFoldDB" id="A0AAV0MDZ2"/>
<evidence type="ECO:0000313" key="2">
    <source>
        <dbReference type="EMBL" id="CAI0444391.1"/>
    </source>
</evidence>
<accession>A0AAV0MDZ2</accession>
<organism evidence="2 3">
    <name type="scientific">Linum tenue</name>
    <dbReference type="NCBI Taxonomy" id="586396"/>
    <lineage>
        <taxon>Eukaryota</taxon>
        <taxon>Viridiplantae</taxon>
        <taxon>Streptophyta</taxon>
        <taxon>Embryophyta</taxon>
        <taxon>Tracheophyta</taxon>
        <taxon>Spermatophyta</taxon>
        <taxon>Magnoliopsida</taxon>
        <taxon>eudicotyledons</taxon>
        <taxon>Gunneridae</taxon>
        <taxon>Pentapetalae</taxon>
        <taxon>rosids</taxon>
        <taxon>fabids</taxon>
        <taxon>Malpighiales</taxon>
        <taxon>Linaceae</taxon>
        <taxon>Linum</taxon>
    </lineage>
</organism>
<reference evidence="2" key="1">
    <citation type="submission" date="2022-08" db="EMBL/GenBank/DDBJ databases">
        <authorList>
            <person name="Gutierrez-Valencia J."/>
        </authorList>
    </citation>
    <scope>NUCLEOTIDE SEQUENCE</scope>
</reference>
<keyword evidence="1" id="KW-1133">Transmembrane helix</keyword>
<dbReference type="Proteomes" id="UP001154282">
    <property type="component" value="Unassembled WGS sequence"/>
</dbReference>
<feature type="transmembrane region" description="Helical" evidence="1">
    <location>
        <begin position="57"/>
        <end position="76"/>
    </location>
</feature>
<gene>
    <name evidence="2" type="ORF">LITE_LOCUS28090</name>
</gene>
<sequence length="82" mass="9259">MKLGTRAEVLIFSSKAKSHHRRRRIESSTAREEDDNSSPLFHLWQGSGASPSRMVPVHSFFFLACDFVLLASYFALPPFNSS</sequence>